<accession>A0A6G1DQK6</accession>
<name>A0A6G1DQK6_9ORYZ</name>
<proteinExistence type="predicted"/>
<protein>
    <submittedName>
        <fullName evidence="1">Uncharacterized protein</fullName>
    </submittedName>
</protein>
<sequence length="108" mass="12327">MTVSPFTSYATVVHSRYDPATATDDEAIKRALATLTVVIYEAQRLHPIVETILTGRGARVAAEHLQYIEHWNGMWKELKRWRRSGDEWDGPFTGELRERANIGSRAKT</sequence>
<organism evidence="1 2">
    <name type="scientific">Oryza meyeriana var. granulata</name>
    <dbReference type="NCBI Taxonomy" id="110450"/>
    <lineage>
        <taxon>Eukaryota</taxon>
        <taxon>Viridiplantae</taxon>
        <taxon>Streptophyta</taxon>
        <taxon>Embryophyta</taxon>
        <taxon>Tracheophyta</taxon>
        <taxon>Spermatophyta</taxon>
        <taxon>Magnoliopsida</taxon>
        <taxon>Liliopsida</taxon>
        <taxon>Poales</taxon>
        <taxon>Poaceae</taxon>
        <taxon>BOP clade</taxon>
        <taxon>Oryzoideae</taxon>
        <taxon>Oryzeae</taxon>
        <taxon>Oryzinae</taxon>
        <taxon>Oryza</taxon>
        <taxon>Oryza meyeriana</taxon>
    </lineage>
</organism>
<evidence type="ECO:0000313" key="1">
    <source>
        <dbReference type="EMBL" id="KAF0915125.1"/>
    </source>
</evidence>
<dbReference type="PANTHER" id="PTHR33453:SF3">
    <property type="entry name" value="RRNA N-GLYCOSYLASE"/>
    <property type="match status" value="1"/>
</dbReference>
<evidence type="ECO:0000313" key="2">
    <source>
        <dbReference type="Proteomes" id="UP000479710"/>
    </source>
</evidence>
<reference evidence="1 2" key="1">
    <citation type="submission" date="2019-11" db="EMBL/GenBank/DDBJ databases">
        <title>Whole genome sequence of Oryza granulata.</title>
        <authorList>
            <person name="Li W."/>
        </authorList>
    </citation>
    <scope>NUCLEOTIDE SEQUENCE [LARGE SCALE GENOMIC DNA]</scope>
    <source>
        <strain evidence="2">cv. Menghai</strain>
        <tissue evidence="1">Leaf</tissue>
    </source>
</reference>
<keyword evidence="2" id="KW-1185">Reference proteome</keyword>
<comment type="caution">
    <text evidence="1">The sequence shown here is derived from an EMBL/GenBank/DDBJ whole genome shotgun (WGS) entry which is preliminary data.</text>
</comment>
<dbReference type="OrthoDB" id="666942at2759"/>
<dbReference type="AlphaFoldDB" id="A0A6G1DQK6"/>
<gene>
    <name evidence="1" type="ORF">E2562_033709</name>
</gene>
<dbReference type="InterPro" id="IPR001574">
    <property type="entry name" value="Ribosome_inactivat_prot"/>
</dbReference>
<dbReference type="EMBL" id="SPHZ02000006">
    <property type="protein sequence ID" value="KAF0915125.1"/>
    <property type="molecule type" value="Genomic_DNA"/>
</dbReference>
<dbReference type="PANTHER" id="PTHR33453">
    <property type="match status" value="1"/>
</dbReference>
<dbReference type="Proteomes" id="UP000479710">
    <property type="component" value="Unassembled WGS sequence"/>
</dbReference>
<dbReference type="SUPFAM" id="SSF56371">
    <property type="entry name" value="Ribosome inactivating proteins (RIP)"/>
    <property type="match status" value="1"/>
</dbReference>
<dbReference type="GO" id="GO:0030598">
    <property type="term" value="F:rRNA N-glycosylase activity"/>
    <property type="evidence" value="ECO:0007669"/>
    <property type="project" value="InterPro"/>
</dbReference>
<dbReference type="InterPro" id="IPR036041">
    <property type="entry name" value="Ribosome-inact_prot_sf"/>
</dbReference>
<dbReference type="GO" id="GO:0017148">
    <property type="term" value="P:negative regulation of translation"/>
    <property type="evidence" value="ECO:0007669"/>
    <property type="project" value="InterPro"/>
</dbReference>